<accession>A0ACC1P8K5</accession>
<dbReference type="Proteomes" id="UP001143856">
    <property type="component" value="Unassembled WGS sequence"/>
</dbReference>
<gene>
    <name evidence="1" type="ORF">NUW58_g3949</name>
</gene>
<dbReference type="EMBL" id="JAPDGR010000642">
    <property type="protein sequence ID" value="KAJ2988491.1"/>
    <property type="molecule type" value="Genomic_DNA"/>
</dbReference>
<evidence type="ECO:0000313" key="2">
    <source>
        <dbReference type="Proteomes" id="UP001143856"/>
    </source>
</evidence>
<sequence>MRAPRSLPSMPLLRSLATGSRLSSAPVRIRCLQKATAGKKGGMLSVGLGAVAAQEFLDQLDSSDGKAVIACINSPENITVAGDVSAIEEVENMCKQAAVFSRRLRVDTGYHSHHMLPIAGPYLDLLRKHVTPLRDKAALYSGDDFDEDSDIPAVIFSSAVTGDRMTSLCEIAAPEHWVGSLTQPVEASHGSSSPDP</sequence>
<keyword evidence="2" id="KW-1185">Reference proteome</keyword>
<name>A0ACC1P8K5_9PEZI</name>
<protein>
    <submittedName>
        <fullName evidence="1">Uncharacterized protein</fullName>
    </submittedName>
</protein>
<evidence type="ECO:0000313" key="1">
    <source>
        <dbReference type="EMBL" id="KAJ2988491.1"/>
    </source>
</evidence>
<reference evidence="1" key="1">
    <citation type="submission" date="2022-10" db="EMBL/GenBank/DDBJ databases">
        <title>Genome Sequence of Xylaria curta.</title>
        <authorList>
            <person name="Buettner E."/>
        </authorList>
    </citation>
    <scope>NUCLEOTIDE SEQUENCE</scope>
    <source>
        <strain evidence="1">Babe10</strain>
    </source>
</reference>
<organism evidence="1 2">
    <name type="scientific">Xylaria curta</name>
    <dbReference type="NCBI Taxonomy" id="42375"/>
    <lineage>
        <taxon>Eukaryota</taxon>
        <taxon>Fungi</taxon>
        <taxon>Dikarya</taxon>
        <taxon>Ascomycota</taxon>
        <taxon>Pezizomycotina</taxon>
        <taxon>Sordariomycetes</taxon>
        <taxon>Xylariomycetidae</taxon>
        <taxon>Xylariales</taxon>
        <taxon>Xylariaceae</taxon>
        <taxon>Xylaria</taxon>
    </lineage>
</organism>
<comment type="caution">
    <text evidence="1">The sequence shown here is derived from an EMBL/GenBank/DDBJ whole genome shotgun (WGS) entry which is preliminary data.</text>
</comment>
<proteinExistence type="predicted"/>